<evidence type="ECO:0000256" key="1">
    <source>
        <dbReference type="ARBA" id="ARBA00001947"/>
    </source>
</evidence>
<dbReference type="Proteomes" id="UP000887023">
    <property type="component" value="Chromosome"/>
</dbReference>
<keyword evidence="9" id="KW-1185">Reference proteome</keyword>
<evidence type="ECO:0000313" key="9">
    <source>
        <dbReference type="Proteomes" id="UP000887023"/>
    </source>
</evidence>
<sequence>MSREIIAAVARGAAEPFTIERLTLATPRAGEVVVRLVASGICQSDLTAKHNFPAELPIVLGHETAGVVEQLGSEVTGIEVGDHVLVTYASCGNCRRCDAGLPGYCDHWVRLNGGRYGANSPLTTTDGQPVVGGFFGQSSFATHLVASARSVVVVDQDLDLTLIAAFGCGVQTGAGAVVNVLQPESDSAVAIFGVGGVGISAVMAARALGVSTVIAVDLSADRLHVAGELGATTLIDGAADDVATQIRAATGDGTTHALDTTGIDTVVATAIESLAPRGTLAVVGLGEPVIPIEVAKLIGLGKTVRGSIEGDADPHRFLPQLIDWYRTGKLPMDRIIRRYPLEAINAAVADCARGEVIKSVLTFAEL</sequence>
<dbReference type="InterPro" id="IPR013149">
    <property type="entry name" value="ADH-like_C"/>
</dbReference>
<dbReference type="PANTHER" id="PTHR43350">
    <property type="entry name" value="NAD-DEPENDENT ALCOHOL DEHYDROGENASE"/>
    <property type="match status" value="1"/>
</dbReference>
<keyword evidence="3 6" id="KW-0479">Metal-binding</keyword>
<dbReference type="CDD" id="cd08278">
    <property type="entry name" value="benzyl_alcohol_DH"/>
    <property type="match status" value="1"/>
</dbReference>
<protein>
    <submittedName>
        <fullName evidence="8">NAD(P)-dependent alcohol dehydrogenase</fullName>
    </submittedName>
</protein>
<evidence type="ECO:0000256" key="3">
    <source>
        <dbReference type="ARBA" id="ARBA00022723"/>
    </source>
</evidence>
<dbReference type="InterPro" id="IPR036291">
    <property type="entry name" value="NAD(P)-bd_dom_sf"/>
</dbReference>
<dbReference type="SUPFAM" id="SSF51735">
    <property type="entry name" value="NAD(P)-binding Rossmann-fold domains"/>
    <property type="match status" value="1"/>
</dbReference>
<gene>
    <name evidence="8" type="ORF">KV203_13520</name>
</gene>
<comment type="cofactor">
    <cofactor evidence="1 6">
        <name>Zn(2+)</name>
        <dbReference type="ChEBI" id="CHEBI:29105"/>
    </cofactor>
</comment>
<dbReference type="Pfam" id="PF00107">
    <property type="entry name" value="ADH_zinc_N"/>
    <property type="match status" value="1"/>
</dbReference>
<name>A0ABX8S599_9ACTN</name>
<organism evidence="8 9">
    <name type="scientific">Skermania pinensis</name>
    <dbReference type="NCBI Taxonomy" id="39122"/>
    <lineage>
        <taxon>Bacteria</taxon>
        <taxon>Bacillati</taxon>
        <taxon>Actinomycetota</taxon>
        <taxon>Actinomycetes</taxon>
        <taxon>Mycobacteriales</taxon>
        <taxon>Gordoniaceae</taxon>
        <taxon>Skermania</taxon>
    </lineage>
</organism>
<dbReference type="RefSeq" id="WP_066470477.1">
    <property type="nucleotide sequence ID" value="NZ_CBCRUZ010000002.1"/>
</dbReference>
<accession>A0ABX8S599</accession>
<evidence type="ECO:0000256" key="4">
    <source>
        <dbReference type="ARBA" id="ARBA00022833"/>
    </source>
</evidence>
<dbReference type="Gene3D" id="3.90.180.10">
    <property type="entry name" value="Medium-chain alcohol dehydrogenases, catalytic domain"/>
    <property type="match status" value="1"/>
</dbReference>
<dbReference type="PROSITE" id="PS00059">
    <property type="entry name" value="ADH_ZINC"/>
    <property type="match status" value="1"/>
</dbReference>
<evidence type="ECO:0000259" key="7">
    <source>
        <dbReference type="SMART" id="SM00829"/>
    </source>
</evidence>
<comment type="similarity">
    <text evidence="2 6">Belongs to the zinc-containing alcohol dehydrogenase family.</text>
</comment>
<feature type="domain" description="Enoyl reductase (ER)" evidence="7">
    <location>
        <begin position="12"/>
        <end position="361"/>
    </location>
</feature>
<evidence type="ECO:0000256" key="2">
    <source>
        <dbReference type="ARBA" id="ARBA00008072"/>
    </source>
</evidence>
<keyword evidence="4 6" id="KW-0862">Zinc</keyword>
<dbReference type="PANTHER" id="PTHR43350:SF2">
    <property type="entry name" value="GROES-LIKE ZINC-BINDING ALCOHOL DEHYDROGENASE FAMILY PROTEIN"/>
    <property type="match status" value="1"/>
</dbReference>
<dbReference type="InterPro" id="IPR013154">
    <property type="entry name" value="ADH-like_N"/>
</dbReference>
<proteinExistence type="inferred from homology"/>
<evidence type="ECO:0000256" key="6">
    <source>
        <dbReference type="RuleBase" id="RU361277"/>
    </source>
</evidence>
<dbReference type="SUPFAM" id="SSF50129">
    <property type="entry name" value="GroES-like"/>
    <property type="match status" value="1"/>
</dbReference>
<keyword evidence="5" id="KW-0560">Oxidoreductase</keyword>
<dbReference type="Gene3D" id="3.40.50.720">
    <property type="entry name" value="NAD(P)-binding Rossmann-like Domain"/>
    <property type="match status" value="1"/>
</dbReference>
<evidence type="ECO:0000313" key="8">
    <source>
        <dbReference type="EMBL" id="QXQ12928.1"/>
    </source>
</evidence>
<dbReference type="Pfam" id="PF08240">
    <property type="entry name" value="ADH_N"/>
    <property type="match status" value="1"/>
</dbReference>
<evidence type="ECO:0000256" key="5">
    <source>
        <dbReference type="ARBA" id="ARBA00023002"/>
    </source>
</evidence>
<dbReference type="InterPro" id="IPR002328">
    <property type="entry name" value="ADH_Zn_CS"/>
</dbReference>
<reference evidence="8" key="1">
    <citation type="submission" date="2021-07" db="EMBL/GenBank/DDBJ databases">
        <title>Candidatus Kaistella beijingensis sp. nov. isolated from a municipal wastewater treatment plant is involved in sludge foaming.</title>
        <authorList>
            <person name="Song Y."/>
            <person name="Liu S.-J."/>
        </authorList>
    </citation>
    <scope>NUCLEOTIDE SEQUENCE</scope>
    <source>
        <strain evidence="8">DSM 43998</strain>
    </source>
</reference>
<dbReference type="SMART" id="SM00829">
    <property type="entry name" value="PKS_ER"/>
    <property type="match status" value="1"/>
</dbReference>
<dbReference type="EMBL" id="CP079105">
    <property type="protein sequence ID" value="QXQ12928.1"/>
    <property type="molecule type" value="Genomic_DNA"/>
</dbReference>
<dbReference type="InterPro" id="IPR011032">
    <property type="entry name" value="GroES-like_sf"/>
</dbReference>
<dbReference type="InterPro" id="IPR020843">
    <property type="entry name" value="ER"/>
</dbReference>